<proteinExistence type="predicted"/>
<reference evidence="2 3" key="1">
    <citation type="submission" date="2019-09" db="EMBL/GenBank/DDBJ databases">
        <title>Screening of Novel Bioactive Compounds from Soil-Associated.</title>
        <authorList>
            <person name="Gong X."/>
        </authorList>
    </citation>
    <scope>NUCLEOTIDE SEQUENCE [LARGE SCALE GENOMIC DNA]</scope>
    <source>
        <strain evidence="2 3">Gxj-6</strain>
    </source>
</reference>
<accession>A0A5J5K3C8</accession>
<keyword evidence="3" id="KW-1185">Reference proteome</keyword>
<sequence length="126" mass="12943">MVPLRAEALRSEPAPPVLRLGVAALLAAAAAAVTLAAPPPADAATAHRHRPRAVAAKPGPGVRQVARGSRTHARAYRSGNGRYNQNLVGVYTPSFLGGPQQSTVTNAGQNNVQNASGGGDVCQFMR</sequence>
<organism evidence="2 3">
    <name type="scientific">Microbispora cellulosiformans</name>
    <dbReference type="NCBI Taxonomy" id="2614688"/>
    <lineage>
        <taxon>Bacteria</taxon>
        <taxon>Bacillati</taxon>
        <taxon>Actinomycetota</taxon>
        <taxon>Actinomycetes</taxon>
        <taxon>Streptosporangiales</taxon>
        <taxon>Streptosporangiaceae</taxon>
        <taxon>Microbispora</taxon>
    </lineage>
</organism>
<protein>
    <submittedName>
        <fullName evidence="2">Uncharacterized protein</fullName>
    </submittedName>
</protein>
<dbReference type="EMBL" id="VYTZ01000006">
    <property type="protein sequence ID" value="KAA9377630.1"/>
    <property type="molecule type" value="Genomic_DNA"/>
</dbReference>
<dbReference type="RefSeq" id="WP_150934821.1">
    <property type="nucleotide sequence ID" value="NZ_VYTZ01000006.1"/>
</dbReference>
<name>A0A5J5K3C8_9ACTN</name>
<feature type="chain" id="PRO_5023848881" evidence="1">
    <location>
        <begin position="44"/>
        <end position="126"/>
    </location>
</feature>
<dbReference type="AlphaFoldDB" id="A0A5J5K3C8"/>
<evidence type="ECO:0000256" key="1">
    <source>
        <dbReference type="SAM" id="SignalP"/>
    </source>
</evidence>
<comment type="caution">
    <text evidence="2">The sequence shown here is derived from an EMBL/GenBank/DDBJ whole genome shotgun (WGS) entry which is preliminary data.</text>
</comment>
<evidence type="ECO:0000313" key="3">
    <source>
        <dbReference type="Proteomes" id="UP000327011"/>
    </source>
</evidence>
<feature type="signal peptide" evidence="1">
    <location>
        <begin position="1"/>
        <end position="43"/>
    </location>
</feature>
<keyword evidence="1" id="KW-0732">Signal</keyword>
<gene>
    <name evidence="2" type="ORF">F5972_18610</name>
</gene>
<evidence type="ECO:0000313" key="2">
    <source>
        <dbReference type="EMBL" id="KAA9377630.1"/>
    </source>
</evidence>
<dbReference type="Proteomes" id="UP000327011">
    <property type="component" value="Unassembled WGS sequence"/>
</dbReference>